<organism evidence="11 12">
    <name type="scientific">Paucidesulfovibrio gracilis DSM 16080</name>
    <dbReference type="NCBI Taxonomy" id="1121449"/>
    <lineage>
        <taxon>Bacteria</taxon>
        <taxon>Pseudomonadati</taxon>
        <taxon>Thermodesulfobacteriota</taxon>
        <taxon>Desulfovibrionia</taxon>
        <taxon>Desulfovibrionales</taxon>
        <taxon>Desulfovibrionaceae</taxon>
        <taxon>Paucidesulfovibrio</taxon>
    </lineage>
</organism>
<protein>
    <recommendedName>
        <fullName evidence="3 9">3-deoxy-D-manno-octulosonic acid transferase</fullName>
        <shortName evidence="9">Kdo transferase</shortName>
        <ecNumber evidence="2 9">2.4.99.12</ecNumber>
    </recommendedName>
    <alternativeName>
        <fullName evidence="5 9">Lipid IV(A) 3-deoxy-D-manno-octulosonic acid transferase</fullName>
    </alternativeName>
</protein>
<evidence type="ECO:0000256" key="1">
    <source>
        <dbReference type="ARBA" id="ARBA00004713"/>
    </source>
</evidence>
<keyword evidence="4 9" id="KW-0808">Transferase</keyword>
<feature type="domain" description="3-deoxy-D-manno-octulosonic-acid transferase N-terminal" evidence="10">
    <location>
        <begin position="32"/>
        <end position="213"/>
    </location>
</feature>
<dbReference type="Proteomes" id="UP000190027">
    <property type="component" value="Unassembled WGS sequence"/>
</dbReference>
<dbReference type="GO" id="GO:0009245">
    <property type="term" value="P:lipid A biosynthetic process"/>
    <property type="evidence" value="ECO:0007669"/>
    <property type="project" value="TreeGrafter"/>
</dbReference>
<dbReference type="InterPro" id="IPR038107">
    <property type="entry name" value="Glycos_transf_N_sf"/>
</dbReference>
<dbReference type="RefSeq" id="WP_144019109.1">
    <property type="nucleotide sequence ID" value="NZ_FUYC01000002.1"/>
</dbReference>
<proteinExistence type="inferred from homology"/>
<evidence type="ECO:0000313" key="12">
    <source>
        <dbReference type="Proteomes" id="UP000190027"/>
    </source>
</evidence>
<evidence type="ECO:0000313" key="11">
    <source>
        <dbReference type="EMBL" id="SKA74598.1"/>
    </source>
</evidence>
<dbReference type="GO" id="GO:0043842">
    <property type="term" value="F:Kdo transferase activity"/>
    <property type="evidence" value="ECO:0007669"/>
    <property type="project" value="UniProtKB-EC"/>
</dbReference>
<keyword evidence="9" id="KW-0448">Lipopolysaccharide biosynthesis</keyword>
<feature type="site" description="Transition state stabilizer" evidence="8">
    <location>
        <position position="211"/>
    </location>
</feature>
<gene>
    <name evidence="11" type="ORF">SAMN02745704_00716</name>
</gene>
<reference evidence="11 12" key="1">
    <citation type="submission" date="2017-02" db="EMBL/GenBank/DDBJ databases">
        <authorList>
            <person name="Peterson S.W."/>
        </authorList>
    </citation>
    <scope>NUCLEOTIDE SEQUENCE [LARGE SCALE GENOMIC DNA]</scope>
    <source>
        <strain evidence="11 12">DSM 16080</strain>
    </source>
</reference>
<evidence type="ECO:0000256" key="7">
    <source>
        <dbReference type="PIRSR" id="PIRSR639901-1"/>
    </source>
</evidence>
<feature type="site" description="Transition state stabilizer" evidence="8">
    <location>
        <position position="136"/>
    </location>
</feature>
<comment type="similarity">
    <text evidence="9">Belongs to the glycosyltransferase group 1 family.</text>
</comment>
<dbReference type="EMBL" id="FUYC01000002">
    <property type="protein sequence ID" value="SKA74598.1"/>
    <property type="molecule type" value="Genomic_DNA"/>
</dbReference>
<dbReference type="UniPathway" id="UPA00958"/>
<evidence type="ECO:0000256" key="9">
    <source>
        <dbReference type="RuleBase" id="RU365103"/>
    </source>
</evidence>
<comment type="catalytic activity">
    <reaction evidence="6 9">
        <text>lipid IVA (E. coli) + CMP-3-deoxy-beta-D-manno-octulosonate = alpha-Kdo-(2-&gt;6)-lipid IVA (E. coli) + CMP + H(+)</text>
        <dbReference type="Rhea" id="RHEA:28066"/>
        <dbReference type="ChEBI" id="CHEBI:15378"/>
        <dbReference type="ChEBI" id="CHEBI:58603"/>
        <dbReference type="ChEBI" id="CHEBI:60364"/>
        <dbReference type="ChEBI" id="CHEBI:60377"/>
        <dbReference type="ChEBI" id="CHEBI:85987"/>
        <dbReference type="EC" id="2.4.99.12"/>
    </reaction>
</comment>
<keyword evidence="12" id="KW-1185">Reference proteome</keyword>
<dbReference type="Gene3D" id="3.40.50.2000">
    <property type="entry name" value="Glycogen Phosphorylase B"/>
    <property type="match status" value="1"/>
</dbReference>
<feature type="active site" description="Proton acceptor" evidence="7">
    <location>
        <position position="57"/>
    </location>
</feature>
<sequence>MAMLQTSLLRLYDLAWGAALPLLRRNRRLRHGWEQRILQAAYPGPCDLWIQAASVGEVFLAAELLRHLRSPWERPLSVLLTTNTKEGMEQLDALTTRRRSQRPDLQLATAYFPMDRPRIVRKALQRVRPRTVVLLESEMWPGFMAACRDCGSELLMVNGRMSEKSLRGYMKWPSLFRSLAPKRILAMSQADAARFSALYGHGHVDCMQNIKFDRIPGHATGAQTADNPLVPLLPAEAPFVVLASVREQEESAVETLIRGLRSARPDVVIGLFPRHLHRVEPWTKRLTDAKIPWVLRSKTGSGPISPGTVLLADRMGELGAAFVPATAAFVGGSLAPLGGQNFLEPLACGVIPVMGPHWDNFQWVGQGIVDSGLLRTAQDAAGVLALLLEHLAAPQDKDVVGARFQEYISKRRGGCETACRCIAHSLKRG</sequence>
<comment type="pathway">
    <text evidence="1 9">Bacterial outer membrane biogenesis; LPS core biosynthesis.</text>
</comment>
<dbReference type="InterPro" id="IPR007507">
    <property type="entry name" value="Glycos_transf_N"/>
</dbReference>
<dbReference type="AlphaFoldDB" id="A0A1T4WC19"/>
<dbReference type="GO" id="GO:0005886">
    <property type="term" value="C:plasma membrane"/>
    <property type="evidence" value="ECO:0007669"/>
    <property type="project" value="UniProtKB-SubCell"/>
</dbReference>
<evidence type="ECO:0000256" key="4">
    <source>
        <dbReference type="ARBA" id="ARBA00022679"/>
    </source>
</evidence>
<dbReference type="EC" id="2.4.99.12" evidence="2 9"/>
<evidence type="ECO:0000259" key="10">
    <source>
        <dbReference type="Pfam" id="PF04413"/>
    </source>
</evidence>
<evidence type="ECO:0000256" key="3">
    <source>
        <dbReference type="ARBA" id="ARBA00019077"/>
    </source>
</evidence>
<dbReference type="Pfam" id="PF04413">
    <property type="entry name" value="Glycos_transf_N"/>
    <property type="match status" value="1"/>
</dbReference>
<accession>A0A1T4WC19</accession>
<dbReference type="Gene3D" id="3.40.50.11720">
    <property type="entry name" value="3-Deoxy-D-manno-octulosonic-acid transferase, N-terminal domain"/>
    <property type="match status" value="1"/>
</dbReference>
<dbReference type="STRING" id="1121449.SAMN02745704_00716"/>
<evidence type="ECO:0000256" key="6">
    <source>
        <dbReference type="ARBA" id="ARBA00049183"/>
    </source>
</evidence>
<comment type="function">
    <text evidence="9">Involved in lipopolysaccharide (LPS) biosynthesis. Catalyzes the transfer of 3-deoxy-D-manno-octulosonate (Kdo) residue(s) from CMP-Kdo to lipid IV(A), the tetraacyldisaccharide-1,4'-bisphosphate precursor of lipid A.</text>
</comment>
<keyword evidence="9" id="KW-1003">Cell membrane</keyword>
<dbReference type="InterPro" id="IPR039901">
    <property type="entry name" value="Kdotransferase"/>
</dbReference>
<dbReference type="GO" id="GO:0009244">
    <property type="term" value="P:lipopolysaccharide core region biosynthetic process"/>
    <property type="evidence" value="ECO:0007669"/>
    <property type="project" value="UniProtKB-UniRule"/>
</dbReference>
<evidence type="ECO:0000256" key="8">
    <source>
        <dbReference type="PIRSR" id="PIRSR639901-2"/>
    </source>
</evidence>
<evidence type="ECO:0000256" key="2">
    <source>
        <dbReference type="ARBA" id="ARBA00012621"/>
    </source>
</evidence>
<evidence type="ECO:0000256" key="5">
    <source>
        <dbReference type="ARBA" id="ARBA00031445"/>
    </source>
</evidence>
<keyword evidence="9" id="KW-0472">Membrane</keyword>
<dbReference type="PANTHER" id="PTHR42755:SF1">
    <property type="entry name" value="3-DEOXY-D-MANNO-OCTULOSONIC ACID TRANSFERASE, MITOCHONDRIAL-RELATED"/>
    <property type="match status" value="1"/>
</dbReference>
<comment type="subcellular location">
    <subcellularLocation>
        <location evidence="9">Cell membrane</location>
    </subcellularLocation>
</comment>
<dbReference type="OrthoDB" id="9789797at2"/>
<name>A0A1T4WC19_9BACT</name>
<dbReference type="PANTHER" id="PTHR42755">
    <property type="entry name" value="3-DEOXY-MANNO-OCTULOSONATE CYTIDYLYLTRANSFERASE"/>
    <property type="match status" value="1"/>
</dbReference>